<name>A0ABT4TAK7_9ACTN</name>
<accession>A0ABT4TAK7</accession>
<gene>
    <name evidence="2" type="ORF">OUY24_38385</name>
</gene>
<evidence type="ECO:0000313" key="3">
    <source>
        <dbReference type="Proteomes" id="UP001212498"/>
    </source>
</evidence>
<dbReference type="Pfam" id="PF08044">
    <property type="entry name" value="DUF1707"/>
    <property type="match status" value="1"/>
</dbReference>
<reference evidence="2 3" key="1">
    <citation type="submission" date="2022-11" db="EMBL/GenBank/DDBJ databases">
        <title>Nonomuraea corallina sp. nov., a new species of the genus Nonomuraea isolated from sea side sediment in Thai sea.</title>
        <authorList>
            <person name="Ngamcharungchit C."/>
            <person name="Matsumoto A."/>
            <person name="Suriyachadkun C."/>
            <person name="Panbangred W."/>
            <person name="Inahashi Y."/>
            <person name="Intra B."/>
        </authorList>
    </citation>
    <scope>NUCLEOTIDE SEQUENCE [LARGE SCALE GENOMIC DNA]</scope>
    <source>
        <strain evidence="2 3">DSM 43553</strain>
    </source>
</reference>
<dbReference type="PANTHER" id="PTHR40763:SF5">
    <property type="entry name" value="MEMBRANE PROTEIN"/>
    <property type="match status" value="1"/>
</dbReference>
<keyword evidence="3" id="KW-1185">Reference proteome</keyword>
<dbReference type="Proteomes" id="UP001212498">
    <property type="component" value="Unassembled WGS sequence"/>
</dbReference>
<evidence type="ECO:0000313" key="2">
    <source>
        <dbReference type="EMBL" id="MDA0646532.1"/>
    </source>
</evidence>
<sequence>MTEQPDMRASDQDRERVAEMLRVAVGEGRITLEELNERVDRAYTAITRGQLEALVADLPQVGLPVPVSPTMPLSVPTTGGLELHTRSGKVVRHGRWSVPPYISAKAGRFGTVKIDFTMADCPHREIVLDVEITSWFGDVVVILPRGWLVREEGVVRRWMGAVFNRPPVPLAHDGVLIRLTGYVQTGDVWVRYRHPEG</sequence>
<evidence type="ECO:0000259" key="1">
    <source>
        <dbReference type="Pfam" id="PF08044"/>
    </source>
</evidence>
<feature type="domain" description="DUF1707" evidence="1">
    <location>
        <begin position="7"/>
        <end position="59"/>
    </location>
</feature>
<dbReference type="EMBL" id="JAPNUD010000204">
    <property type="protein sequence ID" value="MDA0646532.1"/>
    <property type="molecule type" value="Genomic_DNA"/>
</dbReference>
<dbReference type="RefSeq" id="WP_271279806.1">
    <property type="nucleotide sequence ID" value="NZ_BAABFD010000035.1"/>
</dbReference>
<dbReference type="InterPro" id="IPR012551">
    <property type="entry name" value="DUF1707_SHOCT-like"/>
</dbReference>
<protein>
    <submittedName>
        <fullName evidence="2">DUF1707 domain-containing protein</fullName>
    </submittedName>
</protein>
<proteinExistence type="predicted"/>
<organism evidence="2 3">
    <name type="scientific">Nonomuraea ferruginea</name>
    <dbReference type="NCBI Taxonomy" id="46174"/>
    <lineage>
        <taxon>Bacteria</taxon>
        <taxon>Bacillati</taxon>
        <taxon>Actinomycetota</taxon>
        <taxon>Actinomycetes</taxon>
        <taxon>Streptosporangiales</taxon>
        <taxon>Streptosporangiaceae</taxon>
        <taxon>Nonomuraea</taxon>
    </lineage>
</organism>
<comment type="caution">
    <text evidence="2">The sequence shown here is derived from an EMBL/GenBank/DDBJ whole genome shotgun (WGS) entry which is preliminary data.</text>
</comment>
<dbReference type="PANTHER" id="PTHR40763">
    <property type="entry name" value="MEMBRANE PROTEIN-RELATED"/>
    <property type="match status" value="1"/>
</dbReference>